<dbReference type="CDD" id="cd06558">
    <property type="entry name" value="crotonase-like"/>
    <property type="match status" value="1"/>
</dbReference>
<dbReference type="RefSeq" id="WP_344135211.1">
    <property type="nucleotide sequence ID" value="NZ_BAAARA010000019.1"/>
</dbReference>
<dbReference type="EC" id="3.1.2.4" evidence="2"/>
<comment type="caution">
    <text evidence="5">The sequence shown here is derived from an EMBL/GenBank/DDBJ whole genome shotgun (WGS) entry which is preliminary data.</text>
</comment>
<proteinExistence type="predicted"/>
<dbReference type="Gene3D" id="3.90.226.10">
    <property type="entry name" value="2-enoyl-CoA Hydratase, Chain A, domain 1"/>
    <property type="match status" value="1"/>
</dbReference>
<dbReference type="EMBL" id="BAAARA010000019">
    <property type="protein sequence ID" value="GAA2358081.1"/>
    <property type="molecule type" value="Genomic_DNA"/>
</dbReference>
<evidence type="ECO:0000259" key="4">
    <source>
        <dbReference type="Pfam" id="PF16113"/>
    </source>
</evidence>
<reference evidence="5 6" key="1">
    <citation type="journal article" date="2019" name="Int. J. Syst. Evol. Microbiol.">
        <title>The Global Catalogue of Microorganisms (GCM) 10K type strain sequencing project: providing services to taxonomists for standard genome sequencing and annotation.</title>
        <authorList>
            <consortium name="The Broad Institute Genomics Platform"/>
            <consortium name="The Broad Institute Genome Sequencing Center for Infectious Disease"/>
            <person name="Wu L."/>
            <person name="Ma J."/>
        </authorList>
    </citation>
    <scope>NUCLEOTIDE SEQUENCE [LARGE SCALE GENOMIC DNA]</scope>
    <source>
        <strain evidence="5 6">JCM 16221</strain>
    </source>
</reference>
<dbReference type="InterPro" id="IPR032259">
    <property type="entry name" value="HIBYL-CoA-H"/>
</dbReference>
<organism evidence="5 6">
    <name type="scientific">Saccharopolyspora halophila</name>
    <dbReference type="NCBI Taxonomy" id="405551"/>
    <lineage>
        <taxon>Bacteria</taxon>
        <taxon>Bacillati</taxon>
        <taxon>Actinomycetota</taxon>
        <taxon>Actinomycetes</taxon>
        <taxon>Pseudonocardiales</taxon>
        <taxon>Pseudonocardiaceae</taxon>
        <taxon>Saccharopolyspora</taxon>
    </lineage>
</organism>
<sequence>MAEPQDPIRTELAGGVGRVTLNRPTALNALTTPMVQRLGEVLEAWRERPLSAVVIDSSSSKAFCAGGDIRAVRQNTLDGEQQRSESFFATEYELNHALATYPLPLVSLIDGICMGGGLGLSVHGNFRVVTENAQLAMPETSIGFFPDVGASYFLSRLPGSLGMYLGLTGKRIGPADAVHTGLATHLTTSRDIAEIVPALRGRRSESVDVVLRQFCTPGAPESGELAQRRALIDWCFGAPSLANVLDRLEQCDEAWASEQFRTLERACPQSLHVTFELISRARESDLASCLDAELVAARRITATPDFVEGVRAALVDRDLRPVWSTTLEDQLRGSSTDAVAAGG</sequence>
<feature type="domain" description="Enoyl-CoA hydratase/isomerase" evidence="4">
    <location>
        <begin position="16"/>
        <end position="326"/>
    </location>
</feature>
<dbReference type="PANTHER" id="PTHR43176:SF3">
    <property type="entry name" value="3-HYDROXYISOBUTYRYL-COA HYDROLASE, MITOCHONDRIAL"/>
    <property type="match status" value="1"/>
</dbReference>
<keyword evidence="6" id="KW-1185">Reference proteome</keyword>
<dbReference type="SUPFAM" id="SSF52096">
    <property type="entry name" value="ClpP/crotonase"/>
    <property type="match status" value="1"/>
</dbReference>
<dbReference type="NCBIfam" id="NF004127">
    <property type="entry name" value="PRK05617.1"/>
    <property type="match status" value="1"/>
</dbReference>
<keyword evidence="3" id="KW-0378">Hydrolase</keyword>
<name>A0ABN3GQM2_9PSEU</name>
<evidence type="ECO:0000256" key="2">
    <source>
        <dbReference type="ARBA" id="ARBA00011915"/>
    </source>
</evidence>
<evidence type="ECO:0000313" key="6">
    <source>
        <dbReference type="Proteomes" id="UP001501218"/>
    </source>
</evidence>
<dbReference type="Proteomes" id="UP001501218">
    <property type="component" value="Unassembled WGS sequence"/>
</dbReference>
<dbReference type="InterPro" id="IPR045004">
    <property type="entry name" value="ECH_dom"/>
</dbReference>
<dbReference type="InterPro" id="IPR029045">
    <property type="entry name" value="ClpP/crotonase-like_dom_sf"/>
</dbReference>
<evidence type="ECO:0000256" key="1">
    <source>
        <dbReference type="ARBA" id="ARBA00001709"/>
    </source>
</evidence>
<accession>A0ABN3GQM2</accession>
<evidence type="ECO:0000313" key="5">
    <source>
        <dbReference type="EMBL" id="GAA2358081.1"/>
    </source>
</evidence>
<evidence type="ECO:0000256" key="3">
    <source>
        <dbReference type="ARBA" id="ARBA00022801"/>
    </source>
</evidence>
<dbReference type="PANTHER" id="PTHR43176">
    <property type="entry name" value="3-HYDROXYISOBUTYRYL-COA HYDROLASE-RELATED"/>
    <property type="match status" value="1"/>
</dbReference>
<dbReference type="Pfam" id="PF16113">
    <property type="entry name" value="ECH_2"/>
    <property type="match status" value="1"/>
</dbReference>
<gene>
    <name evidence="5" type="ORF">GCM10009854_40540</name>
</gene>
<protein>
    <recommendedName>
        <fullName evidence="2">3-hydroxyisobutyryl-CoA hydrolase</fullName>
        <ecNumber evidence="2">3.1.2.4</ecNumber>
    </recommendedName>
</protein>
<comment type="catalytic activity">
    <reaction evidence="1">
        <text>3-hydroxy-2-methylpropanoyl-CoA + H2O = 3-hydroxy-2-methylpropanoate + CoA + H(+)</text>
        <dbReference type="Rhea" id="RHEA:20888"/>
        <dbReference type="ChEBI" id="CHEBI:11805"/>
        <dbReference type="ChEBI" id="CHEBI:15377"/>
        <dbReference type="ChEBI" id="CHEBI:15378"/>
        <dbReference type="ChEBI" id="CHEBI:57287"/>
        <dbReference type="ChEBI" id="CHEBI:57340"/>
        <dbReference type="EC" id="3.1.2.4"/>
    </reaction>
</comment>